<keyword evidence="2" id="KW-0812">Transmembrane</keyword>
<feature type="region of interest" description="Disordered" evidence="1">
    <location>
        <begin position="147"/>
        <end position="167"/>
    </location>
</feature>
<keyword evidence="4" id="KW-1185">Reference proteome</keyword>
<sequence length="225" mass="23797">MLIRCFEEFSIEGFTIDSGFSPCGNLNSTTTSLPCCGGNDTCMTGGFCYHAYSAFEETGYYVQGYTAGNLDDPNCLSRCVDMARPDVIWNSTTNLWQCCGADASGYPQFNDPTDNTFAAPALSALIPYFTIISGFTSTSTSIISTSASTGSSTPSVASHSATPPSSSARLSTGAIAGIAVGCGLAGIIFGVVTIVLLFRRRAVRRTHGLEVVPQFNQQRITSHIK</sequence>
<evidence type="ECO:0000313" key="4">
    <source>
        <dbReference type="Proteomes" id="UP000235672"/>
    </source>
</evidence>
<dbReference type="AlphaFoldDB" id="A0A2J6PMU2"/>
<dbReference type="OrthoDB" id="5215637at2759"/>
<proteinExistence type="predicted"/>
<dbReference type="Proteomes" id="UP000235672">
    <property type="component" value="Unassembled WGS sequence"/>
</dbReference>
<dbReference type="STRING" id="1745343.A0A2J6PMU2"/>
<feature type="transmembrane region" description="Helical" evidence="2">
    <location>
        <begin position="174"/>
        <end position="198"/>
    </location>
</feature>
<keyword evidence="2" id="KW-1133">Transmembrane helix</keyword>
<dbReference type="EMBL" id="KZ613514">
    <property type="protein sequence ID" value="PMD15333.1"/>
    <property type="molecule type" value="Genomic_DNA"/>
</dbReference>
<gene>
    <name evidence="3" type="ORF">NA56DRAFT_754082</name>
</gene>
<name>A0A2J6PMU2_9HELO</name>
<protein>
    <submittedName>
        <fullName evidence="3">Uncharacterized protein</fullName>
    </submittedName>
</protein>
<evidence type="ECO:0000313" key="3">
    <source>
        <dbReference type="EMBL" id="PMD15333.1"/>
    </source>
</evidence>
<keyword evidence="2" id="KW-0472">Membrane</keyword>
<reference evidence="3 4" key="1">
    <citation type="submission" date="2016-05" db="EMBL/GenBank/DDBJ databases">
        <title>A degradative enzymes factory behind the ericoid mycorrhizal symbiosis.</title>
        <authorList>
            <consortium name="DOE Joint Genome Institute"/>
            <person name="Martino E."/>
            <person name="Morin E."/>
            <person name="Grelet G."/>
            <person name="Kuo A."/>
            <person name="Kohler A."/>
            <person name="Daghino S."/>
            <person name="Barry K."/>
            <person name="Choi C."/>
            <person name="Cichocki N."/>
            <person name="Clum A."/>
            <person name="Copeland A."/>
            <person name="Hainaut M."/>
            <person name="Haridas S."/>
            <person name="Labutti K."/>
            <person name="Lindquist E."/>
            <person name="Lipzen A."/>
            <person name="Khouja H.-R."/>
            <person name="Murat C."/>
            <person name="Ohm R."/>
            <person name="Olson A."/>
            <person name="Spatafora J."/>
            <person name="Veneault-Fourrey C."/>
            <person name="Henrissat B."/>
            <person name="Grigoriev I."/>
            <person name="Martin F."/>
            <person name="Perotto S."/>
        </authorList>
    </citation>
    <scope>NUCLEOTIDE SEQUENCE [LARGE SCALE GENOMIC DNA]</scope>
    <source>
        <strain evidence="3 4">UAMH 7357</strain>
    </source>
</reference>
<evidence type="ECO:0000256" key="2">
    <source>
        <dbReference type="SAM" id="Phobius"/>
    </source>
</evidence>
<organism evidence="3 4">
    <name type="scientific">Hyaloscypha hepaticicola</name>
    <dbReference type="NCBI Taxonomy" id="2082293"/>
    <lineage>
        <taxon>Eukaryota</taxon>
        <taxon>Fungi</taxon>
        <taxon>Dikarya</taxon>
        <taxon>Ascomycota</taxon>
        <taxon>Pezizomycotina</taxon>
        <taxon>Leotiomycetes</taxon>
        <taxon>Helotiales</taxon>
        <taxon>Hyaloscyphaceae</taxon>
        <taxon>Hyaloscypha</taxon>
    </lineage>
</organism>
<evidence type="ECO:0000256" key="1">
    <source>
        <dbReference type="SAM" id="MobiDB-lite"/>
    </source>
</evidence>
<dbReference type="CDD" id="cd12087">
    <property type="entry name" value="TM_EGFR-like"/>
    <property type="match status" value="1"/>
</dbReference>
<accession>A0A2J6PMU2</accession>